<feature type="domain" description="Glycosyltransferase 61 catalytic" evidence="1">
    <location>
        <begin position="104"/>
        <end position="283"/>
    </location>
</feature>
<dbReference type="InterPro" id="IPR049625">
    <property type="entry name" value="Glyco_transf_61_cat"/>
</dbReference>
<organism evidence="2 3">
    <name type="scientific">Gluconobacter japonicus</name>
    <dbReference type="NCBI Taxonomy" id="376620"/>
    <lineage>
        <taxon>Bacteria</taxon>
        <taxon>Pseudomonadati</taxon>
        <taxon>Pseudomonadota</taxon>
        <taxon>Alphaproteobacteria</taxon>
        <taxon>Acetobacterales</taxon>
        <taxon>Acetobacteraceae</taxon>
        <taxon>Gluconobacter</taxon>
    </lineage>
</organism>
<protein>
    <recommendedName>
        <fullName evidence="1">Glycosyltransferase 61 catalytic domain-containing protein</fullName>
    </recommendedName>
</protein>
<sequence length="346" mass="38563">MLRKGQDMPLKDCTGFVGRKLLIQDLPNQREVRNAVFIPPGSGPEWGLFDPSGRTVPEAMIYTGAGALHTPLCVRAAQSIPECPVVSEAFDYVFAGNLDKSSCGHFLINSFSRFWSLPPYRRTGLRVAFSSPHSITELMQEDYFRSIVTALGLTEQNFLRVLAPVRFPRITVASAAFEELSLVHSVFADLAHHVGRQLLPEGGQAQPGRVLFFSQETLKTGNVRVENEAALTALLRERGIGIIHPHQMTFREQLKLWASNPLVIAYNDACLHMSAFFPQRRVITLAHGPDIWVNQCLIDMVNGNDARYFYDSAGLERMGAGHGFHMNYRIPDPERLAAELVEFALG</sequence>
<evidence type="ECO:0000313" key="2">
    <source>
        <dbReference type="EMBL" id="GLQ58275.1"/>
    </source>
</evidence>
<dbReference type="Pfam" id="PF04577">
    <property type="entry name" value="Glyco_transf_61"/>
    <property type="match status" value="1"/>
</dbReference>
<evidence type="ECO:0000259" key="1">
    <source>
        <dbReference type="Pfam" id="PF04577"/>
    </source>
</evidence>
<name>A0ABQ5WEB1_GLUJA</name>
<keyword evidence="3" id="KW-1185">Reference proteome</keyword>
<evidence type="ECO:0000313" key="3">
    <source>
        <dbReference type="Proteomes" id="UP001156613"/>
    </source>
</evidence>
<accession>A0ABQ5WEB1</accession>
<dbReference type="EMBL" id="BSNT01000008">
    <property type="protein sequence ID" value="GLQ58275.1"/>
    <property type="molecule type" value="Genomic_DNA"/>
</dbReference>
<dbReference type="RefSeq" id="WP_255312288.1">
    <property type="nucleotide sequence ID" value="NZ_BEWO01000050.1"/>
</dbReference>
<reference evidence="3" key="1">
    <citation type="journal article" date="2019" name="Int. J. Syst. Evol. Microbiol.">
        <title>The Global Catalogue of Microorganisms (GCM) 10K type strain sequencing project: providing services to taxonomists for standard genome sequencing and annotation.</title>
        <authorList>
            <consortium name="The Broad Institute Genomics Platform"/>
            <consortium name="The Broad Institute Genome Sequencing Center for Infectious Disease"/>
            <person name="Wu L."/>
            <person name="Ma J."/>
        </authorList>
    </citation>
    <scope>NUCLEOTIDE SEQUENCE [LARGE SCALE GENOMIC DNA]</scope>
    <source>
        <strain evidence="3">NBRC 3271</strain>
    </source>
</reference>
<proteinExistence type="predicted"/>
<gene>
    <name evidence="2" type="ORF">GCM10010937_00760</name>
</gene>
<dbReference type="Proteomes" id="UP001156613">
    <property type="component" value="Unassembled WGS sequence"/>
</dbReference>
<comment type="caution">
    <text evidence="2">The sequence shown here is derived from an EMBL/GenBank/DDBJ whole genome shotgun (WGS) entry which is preliminary data.</text>
</comment>